<evidence type="ECO:0000313" key="3">
    <source>
        <dbReference type="Proteomes" id="UP000325307"/>
    </source>
</evidence>
<comment type="caution">
    <text evidence="2">The sequence shown here is derived from an EMBL/GenBank/DDBJ whole genome shotgun (WGS) entry which is preliminary data.</text>
</comment>
<dbReference type="EMBL" id="BKDJ01000006">
    <property type="protein sequence ID" value="GER23022.1"/>
    <property type="molecule type" value="Genomic_DNA"/>
</dbReference>
<accession>A0A5A7NSC5</accession>
<sequence>MNGGPDVDKSARQGCGGGAPAKRRIPGSGAIRRNMTRQTHTAGKAGSMRARETPEGAQGAAEGSIMPICGRTDHRFGAPASAPGTMSGLRPFSGTNRQIT</sequence>
<evidence type="ECO:0000313" key="2">
    <source>
        <dbReference type="EMBL" id="GER23022.1"/>
    </source>
</evidence>
<protein>
    <submittedName>
        <fullName evidence="2">Uncharacterized protein</fullName>
    </submittedName>
</protein>
<organism evidence="2 3">
    <name type="scientific">Zafaria cholistanensis</name>
    <dbReference type="NCBI Taxonomy" id="1682741"/>
    <lineage>
        <taxon>Bacteria</taxon>
        <taxon>Bacillati</taxon>
        <taxon>Actinomycetota</taxon>
        <taxon>Actinomycetes</taxon>
        <taxon>Micrococcales</taxon>
        <taxon>Micrococcaceae</taxon>
        <taxon>Zafaria</taxon>
    </lineage>
</organism>
<feature type="region of interest" description="Disordered" evidence="1">
    <location>
        <begin position="1"/>
        <end position="100"/>
    </location>
</feature>
<evidence type="ECO:0000256" key="1">
    <source>
        <dbReference type="SAM" id="MobiDB-lite"/>
    </source>
</evidence>
<gene>
    <name evidence="2" type="ORF">NCCP1664_15180</name>
</gene>
<dbReference type="AlphaFoldDB" id="A0A5A7NSC5"/>
<keyword evidence="3" id="KW-1185">Reference proteome</keyword>
<dbReference type="Proteomes" id="UP000325307">
    <property type="component" value="Unassembled WGS sequence"/>
</dbReference>
<name>A0A5A7NSC5_9MICC</name>
<feature type="compositionally biased region" description="Basic and acidic residues" evidence="1">
    <location>
        <begin position="1"/>
        <end position="11"/>
    </location>
</feature>
<proteinExistence type="predicted"/>
<reference evidence="2 3" key="1">
    <citation type="submission" date="2019-09" db="EMBL/GenBank/DDBJ databases">
        <title>Arthrobacter zafarii sp. nov., a moderately thermotolerant and halotolerant actinobacterium isolated from Cholistan desert soil of Pakistan.</title>
        <authorList>
            <person name="Amin A."/>
            <person name="Ahmed I."/>
            <person name="Khalid N."/>
            <person name="Schumann P."/>
            <person name="Busse H.J."/>
            <person name="Khan I.U."/>
            <person name="Li S."/>
            <person name="Li W.J."/>
        </authorList>
    </citation>
    <scope>NUCLEOTIDE SEQUENCE [LARGE SCALE GENOMIC DNA]</scope>
    <source>
        <strain evidence="2 3">NCCP-1664</strain>
    </source>
</reference>